<dbReference type="PANTHER" id="PTHR30026">
    <property type="entry name" value="OUTER MEMBRANE PROTEIN TOLC"/>
    <property type="match status" value="1"/>
</dbReference>
<dbReference type="InterPro" id="IPR051906">
    <property type="entry name" value="TolC-like"/>
</dbReference>
<keyword evidence="8" id="KW-0175">Coiled coil</keyword>
<comment type="subcellular location">
    <subcellularLocation>
        <location evidence="1">Cell outer membrane</location>
    </subcellularLocation>
</comment>
<reference evidence="10" key="1">
    <citation type="submission" date="2024-07" db="EMBL/GenBank/DDBJ databases">
        <authorList>
            <person name="Li X.-J."/>
            <person name="Wang X."/>
        </authorList>
    </citation>
    <scope>NUCLEOTIDE SEQUENCE</scope>
    <source>
        <strain evidence="10">HSP-334</strain>
    </source>
</reference>
<proteinExistence type="inferred from homology"/>
<dbReference type="RefSeq" id="WP_369710872.1">
    <property type="nucleotide sequence ID" value="NZ_CP165644.1"/>
</dbReference>
<keyword evidence="6" id="KW-0472">Membrane</keyword>
<evidence type="ECO:0000256" key="6">
    <source>
        <dbReference type="ARBA" id="ARBA00023136"/>
    </source>
</evidence>
<feature type="chain" id="PRO_5044216021" evidence="9">
    <location>
        <begin position="23"/>
        <end position="422"/>
    </location>
</feature>
<dbReference type="SUPFAM" id="SSF56954">
    <property type="entry name" value="Outer membrane efflux proteins (OEP)"/>
    <property type="match status" value="1"/>
</dbReference>
<evidence type="ECO:0000256" key="7">
    <source>
        <dbReference type="ARBA" id="ARBA00023237"/>
    </source>
</evidence>
<feature type="coiled-coil region" evidence="8">
    <location>
        <begin position="351"/>
        <end position="378"/>
    </location>
</feature>
<keyword evidence="7" id="KW-0998">Cell outer membrane</keyword>
<evidence type="ECO:0000313" key="10">
    <source>
        <dbReference type="EMBL" id="XDU66551.1"/>
    </source>
</evidence>
<dbReference type="AlphaFoldDB" id="A0AB39VF78"/>
<sequence length="422" mass="48217">MKKNNLRILVSLLLFIAIPAFAEKISIQDAAEMAIKNNKDIKIAMLKTEQSKIDVDKAWSKKFFTVGYTAGANTYLNKNFSKTGEKFQHYLTLSQPIYTGGKLKLGHEISKENLTLSQLNLDKVRKDTILDTVKAYIDVYDAMSTLEVLQKSKETLNQNLKTQQELYDLRMTTKPEFTEAQRSVADIDAQIVEQEGNIEVSKEALGILIGVKDSSQIEIIPFGVDDNFTSTVKLDEDLAKLKTDNTEYKIAMKQNDLSRKNVEVEEASFKPSINGVINYGTLQGQDRFGNILKPRNFSTSAGVNFSWDIFDWGQRKNNVRYAKKTQEISSVQIDQTLDTVTANMRKTYFQLRSLEKSIKALELAVQKAEESYEMEKERYAYRLITMENLLQSETSLRQARVNYAQAKLKYYYLVSKYGAFLD</sequence>
<organism evidence="10">
    <name type="scientific">Leptotrichia rugosa</name>
    <dbReference type="NCBI Taxonomy" id="3239302"/>
    <lineage>
        <taxon>Bacteria</taxon>
        <taxon>Fusobacteriati</taxon>
        <taxon>Fusobacteriota</taxon>
        <taxon>Fusobacteriia</taxon>
        <taxon>Fusobacteriales</taxon>
        <taxon>Leptotrichiaceae</taxon>
        <taxon>Leptotrichia</taxon>
    </lineage>
</organism>
<dbReference type="EMBL" id="CP165644">
    <property type="protein sequence ID" value="XDU66551.1"/>
    <property type="molecule type" value="Genomic_DNA"/>
</dbReference>
<dbReference type="Gene3D" id="1.20.1600.10">
    <property type="entry name" value="Outer membrane efflux proteins (OEP)"/>
    <property type="match status" value="1"/>
</dbReference>
<name>A0AB39VF78_9FUSO</name>
<evidence type="ECO:0000256" key="2">
    <source>
        <dbReference type="ARBA" id="ARBA00007613"/>
    </source>
</evidence>
<accession>A0AB39VF78</accession>
<dbReference type="GO" id="GO:0015562">
    <property type="term" value="F:efflux transmembrane transporter activity"/>
    <property type="evidence" value="ECO:0007669"/>
    <property type="project" value="InterPro"/>
</dbReference>
<feature type="signal peptide" evidence="9">
    <location>
        <begin position="1"/>
        <end position="22"/>
    </location>
</feature>
<gene>
    <name evidence="10" type="ORF">AB8B22_09095</name>
</gene>
<evidence type="ECO:0000256" key="8">
    <source>
        <dbReference type="SAM" id="Coils"/>
    </source>
</evidence>
<evidence type="ECO:0000256" key="5">
    <source>
        <dbReference type="ARBA" id="ARBA00022692"/>
    </source>
</evidence>
<dbReference type="GO" id="GO:1990281">
    <property type="term" value="C:efflux pump complex"/>
    <property type="evidence" value="ECO:0007669"/>
    <property type="project" value="TreeGrafter"/>
</dbReference>
<keyword evidence="5" id="KW-0812">Transmembrane</keyword>
<dbReference type="GO" id="GO:0015288">
    <property type="term" value="F:porin activity"/>
    <property type="evidence" value="ECO:0007669"/>
    <property type="project" value="TreeGrafter"/>
</dbReference>
<dbReference type="Pfam" id="PF02321">
    <property type="entry name" value="OEP"/>
    <property type="match status" value="2"/>
</dbReference>
<comment type="similarity">
    <text evidence="2">Belongs to the outer membrane factor (OMF) (TC 1.B.17) family.</text>
</comment>
<dbReference type="InterPro" id="IPR003423">
    <property type="entry name" value="OMP_efflux"/>
</dbReference>
<evidence type="ECO:0000256" key="9">
    <source>
        <dbReference type="SAM" id="SignalP"/>
    </source>
</evidence>
<evidence type="ECO:0000256" key="4">
    <source>
        <dbReference type="ARBA" id="ARBA00022452"/>
    </source>
</evidence>
<keyword evidence="4" id="KW-1134">Transmembrane beta strand</keyword>
<dbReference type="KEGG" id="lrug:AB8B22_09095"/>
<protein>
    <submittedName>
        <fullName evidence="10">TolC family protein</fullName>
    </submittedName>
</protein>
<keyword evidence="3" id="KW-0813">Transport</keyword>
<keyword evidence="9" id="KW-0732">Signal</keyword>
<evidence type="ECO:0000256" key="1">
    <source>
        <dbReference type="ARBA" id="ARBA00004442"/>
    </source>
</evidence>
<dbReference type="PANTHER" id="PTHR30026:SF20">
    <property type="entry name" value="OUTER MEMBRANE PROTEIN TOLC"/>
    <property type="match status" value="1"/>
</dbReference>
<dbReference type="GO" id="GO:0009279">
    <property type="term" value="C:cell outer membrane"/>
    <property type="evidence" value="ECO:0007669"/>
    <property type="project" value="UniProtKB-SubCell"/>
</dbReference>
<evidence type="ECO:0000256" key="3">
    <source>
        <dbReference type="ARBA" id="ARBA00022448"/>
    </source>
</evidence>